<dbReference type="Proteomes" id="UP001159405">
    <property type="component" value="Unassembled WGS sequence"/>
</dbReference>
<sequence>MTLRRVFIKSTATNQSPNGPFRQNLKSNKSINLLNVLKVSSGLVERTKELGIFDFKIKLQLLQYKRNVPEAEFPKGRIFAIDSQDQFEVARPLLQEKHELIGK</sequence>
<dbReference type="EMBL" id="CALNXK010000126">
    <property type="protein sequence ID" value="CAH3163347.1"/>
    <property type="molecule type" value="Genomic_DNA"/>
</dbReference>
<evidence type="ECO:0000313" key="1">
    <source>
        <dbReference type="EMBL" id="CAH3163347.1"/>
    </source>
</evidence>
<feature type="non-terminal residue" evidence="1">
    <location>
        <position position="103"/>
    </location>
</feature>
<keyword evidence="2" id="KW-1185">Reference proteome</keyword>
<name>A0ABN8QF46_9CNID</name>
<reference evidence="1 2" key="1">
    <citation type="submission" date="2022-05" db="EMBL/GenBank/DDBJ databases">
        <authorList>
            <consortium name="Genoscope - CEA"/>
            <person name="William W."/>
        </authorList>
    </citation>
    <scope>NUCLEOTIDE SEQUENCE [LARGE SCALE GENOMIC DNA]</scope>
</reference>
<comment type="caution">
    <text evidence="1">The sequence shown here is derived from an EMBL/GenBank/DDBJ whole genome shotgun (WGS) entry which is preliminary data.</text>
</comment>
<protein>
    <submittedName>
        <fullName evidence="1">Uncharacterized protein</fullName>
    </submittedName>
</protein>
<evidence type="ECO:0000313" key="2">
    <source>
        <dbReference type="Proteomes" id="UP001159405"/>
    </source>
</evidence>
<organism evidence="1 2">
    <name type="scientific">Porites lobata</name>
    <dbReference type="NCBI Taxonomy" id="104759"/>
    <lineage>
        <taxon>Eukaryota</taxon>
        <taxon>Metazoa</taxon>
        <taxon>Cnidaria</taxon>
        <taxon>Anthozoa</taxon>
        <taxon>Hexacorallia</taxon>
        <taxon>Scleractinia</taxon>
        <taxon>Fungiina</taxon>
        <taxon>Poritidae</taxon>
        <taxon>Porites</taxon>
    </lineage>
</organism>
<accession>A0ABN8QF46</accession>
<proteinExistence type="predicted"/>
<gene>
    <name evidence="1" type="ORF">PLOB_00005756</name>
</gene>